<dbReference type="PROSITE" id="PS50004">
    <property type="entry name" value="C2"/>
    <property type="match status" value="1"/>
</dbReference>
<dbReference type="GO" id="GO:0048015">
    <property type="term" value="P:phosphatidylinositol-mediated signaling"/>
    <property type="evidence" value="ECO:0007669"/>
    <property type="project" value="TreeGrafter"/>
</dbReference>
<dbReference type="Gene3D" id="2.60.40.150">
    <property type="entry name" value="C2 domain"/>
    <property type="match status" value="1"/>
</dbReference>
<protein>
    <recommendedName>
        <fullName evidence="1">C2 domain-containing protein</fullName>
    </recommendedName>
</protein>
<dbReference type="Proteomes" id="UP000489600">
    <property type="component" value="Unassembled WGS sequence"/>
</dbReference>
<dbReference type="PANTHER" id="PTHR10336">
    <property type="entry name" value="PHOSPHOINOSITIDE-SPECIFIC PHOSPHOLIPASE C FAMILY PROTEIN"/>
    <property type="match status" value="1"/>
</dbReference>
<accession>A0A565CS66</accession>
<dbReference type="EMBL" id="CABITT030000008">
    <property type="protein sequence ID" value="VVB16583.1"/>
    <property type="molecule type" value="Genomic_DNA"/>
</dbReference>
<name>A0A565CS66_9BRAS</name>
<evidence type="ECO:0000313" key="3">
    <source>
        <dbReference type="Proteomes" id="UP000489600"/>
    </source>
</evidence>
<sequence length="204" mass="22492">MISKFTQDAGKKESVASIKKMFSDEVVGELPTRLLTFLELLGQEEEPYGGMSSLQLIIREALASENAKSKLHASQVDGYLFSPRLNPPSAFHSSSCASSSTSTPVTLKIKVCIVAGDQVGTRKVVENNWEPKWGEEFTFTSVNLGADILKIEVYDCDKGEDQFAGMARMFLGQLRLGTRSVPLRHDKHENAITSTSLLMRFTVV</sequence>
<feature type="domain" description="C2" evidence="1">
    <location>
        <begin position="37"/>
        <end position="185"/>
    </location>
</feature>
<dbReference type="AlphaFoldDB" id="A0A565CS66"/>
<evidence type="ECO:0000259" key="1">
    <source>
        <dbReference type="PROSITE" id="PS50004"/>
    </source>
</evidence>
<dbReference type="GO" id="GO:0004435">
    <property type="term" value="F:phosphatidylinositol-4,5-bisphosphate phospholipase C activity"/>
    <property type="evidence" value="ECO:0007669"/>
    <property type="project" value="TreeGrafter"/>
</dbReference>
<comment type="caution">
    <text evidence="2">The sequence shown here is derived from an EMBL/GenBank/DDBJ whole genome shotgun (WGS) entry which is preliminary data.</text>
</comment>
<organism evidence="2 3">
    <name type="scientific">Arabis nemorensis</name>
    <dbReference type="NCBI Taxonomy" id="586526"/>
    <lineage>
        <taxon>Eukaryota</taxon>
        <taxon>Viridiplantae</taxon>
        <taxon>Streptophyta</taxon>
        <taxon>Embryophyta</taxon>
        <taxon>Tracheophyta</taxon>
        <taxon>Spermatophyta</taxon>
        <taxon>Magnoliopsida</taxon>
        <taxon>eudicotyledons</taxon>
        <taxon>Gunneridae</taxon>
        <taxon>Pentapetalae</taxon>
        <taxon>rosids</taxon>
        <taxon>malvids</taxon>
        <taxon>Brassicales</taxon>
        <taxon>Brassicaceae</taxon>
        <taxon>Arabideae</taxon>
        <taxon>Arabis</taxon>
    </lineage>
</organism>
<reference evidence="2" key="1">
    <citation type="submission" date="2019-07" db="EMBL/GenBank/DDBJ databases">
        <authorList>
            <person name="Dittberner H."/>
        </authorList>
    </citation>
    <scope>NUCLEOTIDE SEQUENCE [LARGE SCALE GENOMIC DNA]</scope>
</reference>
<dbReference type="SUPFAM" id="SSF49562">
    <property type="entry name" value="C2 domain (Calcium/lipid-binding domain, CaLB)"/>
    <property type="match status" value="1"/>
</dbReference>
<evidence type="ECO:0000313" key="2">
    <source>
        <dbReference type="EMBL" id="VVB16583.1"/>
    </source>
</evidence>
<dbReference type="InterPro" id="IPR001192">
    <property type="entry name" value="PI-PLC_fam"/>
</dbReference>
<dbReference type="InterPro" id="IPR035892">
    <property type="entry name" value="C2_domain_sf"/>
</dbReference>
<dbReference type="GO" id="GO:0005886">
    <property type="term" value="C:plasma membrane"/>
    <property type="evidence" value="ECO:0007669"/>
    <property type="project" value="TreeGrafter"/>
</dbReference>
<keyword evidence="3" id="KW-1185">Reference proteome</keyword>
<dbReference type="Pfam" id="PF00168">
    <property type="entry name" value="C2"/>
    <property type="match status" value="1"/>
</dbReference>
<gene>
    <name evidence="2" type="ORF">ANE_LOCUS27027</name>
</gene>
<proteinExistence type="predicted"/>
<dbReference type="InterPro" id="IPR000008">
    <property type="entry name" value="C2_dom"/>
</dbReference>
<dbReference type="GO" id="GO:0051209">
    <property type="term" value="P:release of sequestered calcium ion into cytosol"/>
    <property type="evidence" value="ECO:0007669"/>
    <property type="project" value="TreeGrafter"/>
</dbReference>
<dbReference type="PANTHER" id="PTHR10336:SF204">
    <property type="entry name" value="PHOSPHOINOSITIDE PHOSPHOLIPASE C 4-RELATED"/>
    <property type="match status" value="1"/>
</dbReference>
<dbReference type="SMART" id="SM00239">
    <property type="entry name" value="C2"/>
    <property type="match status" value="1"/>
</dbReference>